<comment type="similarity">
    <text evidence="2 5">Belongs to the pseudouridine synthase TruB family. Type 1 subfamily.</text>
</comment>
<dbReference type="GO" id="GO:0031119">
    <property type="term" value="P:tRNA pseudouridine synthesis"/>
    <property type="evidence" value="ECO:0007669"/>
    <property type="project" value="UniProtKB-UniRule"/>
</dbReference>
<protein>
    <recommendedName>
        <fullName evidence="5">tRNA pseudouridine synthase B</fullName>
        <ecNumber evidence="5">5.4.99.25</ecNumber>
    </recommendedName>
    <alternativeName>
        <fullName evidence="5">tRNA pseudouridine(55) synthase</fullName>
        <shortName evidence="5">Psi55 synthase</shortName>
    </alternativeName>
    <alternativeName>
        <fullName evidence="5">tRNA pseudouridylate synthase</fullName>
    </alternativeName>
    <alternativeName>
        <fullName evidence="5">tRNA-uridine isomerase</fullName>
    </alternativeName>
</protein>
<dbReference type="FunFam" id="3.30.2350.10:FF:000011">
    <property type="entry name" value="tRNA pseudouridine synthase B"/>
    <property type="match status" value="1"/>
</dbReference>
<dbReference type="Pfam" id="PF01509">
    <property type="entry name" value="TruB_N"/>
    <property type="match status" value="1"/>
</dbReference>
<gene>
    <name evidence="5" type="primary">truB</name>
    <name evidence="8" type="ORF">SAMN02745883_00109</name>
</gene>
<feature type="active site" description="Nucleophile" evidence="5">
    <location>
        <position position="38"/>
    </location>
</feature>
<sequence length="298" mass="33919">MIGFLNILKPPNMTSHDVVNFVRKNLNVKKVGHSGTLDPMATGVLPICIGKATKLIEFMQNDTKTYRAELTLGIVTDTQDRWGNILDTVNVNVSEEKIFEVFNSFKGEKIQIPPMYSALKYKGKKLYELARQGITVERKPRKIYIYDISIIDINANKILFDVNCSKGTYVRTLCHDIGMALGCGGHMSFLARLRSGYFNLDDSLTLEEITALDKDILEKQYIYKLDYPIKYLPRVDVKQFALRFLLNGVALQKKAFTLNSNIKNGSIVRLYVNNTFKAIGIYKKNSEHSIIQIKKLFS</sequence>
<accession>A0A1M6L7T4</accession>
<evidence type="ECO:0000256" key="3">
    <source>
        <dbReference type="ARBA" id="ARBA00022694"/>
    </source>
</evidence>
<keyword evidence="4 5" id="KW-0413">Isomerase</keyword>
<dbReference type="SUPFAM" id="SSF55120">
    <property type="entry name" value="Pseudouridine synthase"/>
    <property type="match status" value="1"/>
</dbReference>
<evidence type="ECO:0000259" key="7">
    <source>
        <dbReference type="Pfam" id="PF16198"/>
    </source>
</evidence>
<dbReference type="CDD" id="cd02573">
    <property type="entry name" value="PseudoU_synth_EcTruB"/>
    <property type="match status" value="1"/>
</dbReference>
<keyword evidence="3 5" id="KW-0819">tRNA processing</keyword>
<dbReference type="PANTHER" id="PTHR13767:SF2">
    <property type="entry name" value="PSEUDOURIDYLATE SYNTHASE TRUB1"/>
    <property type="match status" value="1"/>
</dbReference>
<evidence type="ECO:0000313" key="8">
    <source>
        <dbReference type="EMBL" id="SHJ67291.1"/>
    </source>
</evidence>
<dbReference type="STRING" id="1121266.SAMN02745883_00109"/>
<name>A0A1M6L7T4_9FIRM</name>
<organism evidence="8 9">
    <name type="scientific">Caminicella sporogenes DSM 14501</name>
    <dbReference type="NCBI Taxonomy" id="1121266"/>
    <lineage>
        <taxon>Bacteria</taxon>
        <taxon>Bacillati</taxon>
        <taxon>Bacillota</taxon>
        <taxon>Clostridia</taxon>
        <taxon>Peptostreptococcales</taxon>
        <taxon>Caminicellaceae</taxon>
        <taxon>Caminicella</taxon>
    </lineage>
</organism>
<evidence type="ECO:0000256" key="1">
    <source>
        <dbReference type="ARBA" id="ARBA00000385"/>
    </source>
</evidence>
<dbReference type="GO" id="GO:1990481">
    <property type="term" value="P:mRNA pseudouridine synthesis"/>
    <property type="evidence" value="ECO:0007669"/>
    <property type="project" value="TreeGrafter"/>
</dbReference>
<dbReference type="InterPro" id="IPR032819">
    <property type="entry name" value="TruB_C"/>
</dbReference>
<dbReference type="InterPro" id="IPR020103">
    <property type="entry name" value="PsdUridine_synth_cat_dom_sf"/>
</dbReference>
<dbReference type="RefSeq" id="WP_072965428.1">
    <property type="nucleotide sequence ID" value="NZ_FRAJ01000003.1"/>
</dbReference>
<evidence type="ECO:0000256" key="2">
    <source>
        <dbReference type="ARBA" id="ARBA00005642"/>
    </source>
</evidence>
<keyword evidence="9" id="KW-1185">Reference proteome</keyword>
<proteinExistence type="inferred from homology"/>
<dbReference type="EC" id="5.4.99.25" evidence="5"/>
<feature type="domain" description="Pseudouridine synthase II N-terminal" evidence="6">
    <location>
        <begin position="23"/>
        <end position="170"/>
    </location>
</feature>
<dbReference type="PANTHER" id="PTHR13767">
    <property type="entry name" value="TRNA-PSEUDOURIDINE SYNTHASE"/>
    <property type="match status" value="1"/>
</dbReference>
<feature type="domain" description="tRNA pseudouridylate synthase B C-terminal" evidence="7">
    <location>
        <begin position="171"/>
        <end position="212"/>
    </location>
</feature>
<dbReference type="Proteomes" id="UP000184082">
    <property type="component" value="Unassembled WGS sequence"/>
</dbReference>
<dbReference type="AlphaFoldDB" id="A0A1M6L7T4"/>
<evidence type="ECO:0000256" key="5">
    <source>
        <dbReference type="HAMAP-Rule" id="MF_01080"/>
    </source>
</evidence>
<reference evidence="8 9" key="1">
    <citation type="submission" date="2016-11" db="EMBL/GenBank/DDBJ databases">
        <authorList>
            <person name="Jaros S."/>
            <person name="Januszkiewicz K."/>
            <person name="Wedrychowicz H."/>
        </authorList>
    </citation>
    <scope>NUCLEOTIDE SEQUENCE [LARGE SCALE GENOMIC DNA]</scope>
    <source>
        <strain evidence="8 9">DSM 14501</strain>
    </source>
</reference>
<dbReference type="NCBIfam" id="TIGR00431">
    <property type="entry name" value="TruB"/>
    <property type="match status" value="1"/>
</dbReference>
<evidence type="ECO:0000313" key="9">
    <source>
        <dbReference type="Proteomes" id="UP000184082"/>
    </source>
</evidence>
<dbReference type="HAMAP" id="MF_01080">
    <property type="entry name" value="TruB_bact"/>
    <property type="match status" value="1"/>
</dbReference>
<dbReference type="GO" id="GO:0003723">
    <property type="term" value="F:RNA binding"/>
    <property type="evidence" value="ECO:0007669"/>
    <property type="project" value="InterPro"/>
</dbReference>
<dbReference type="InterPro" id="IPR014780">
    <property type="entry name" value="tRNA_psdUridine_synth_TruB"/>
</dbReference>
<evidence type="ECO:0000259" key="6">
    <source>
        <dbReference type="Pfam" id="PF01509"/>
    </source>
</evidence>
<dbReference type="EMBL" id="FRAJ01000003">
    <property type="protein sequence ID" value="SHJ67291.1"/>
    <property type="molecule type" value="Genomic_DNA"/>
</dbReference>
<dbReference type="InterPro" id="IPR002501">
    <property type="entry name" value="PsdUridine_synth_N"/>
</dbReference>
<comment type="catalytic activity">
    <reaction evidence="1 5">
        <text>uridine(55) in tRNA = pseudouridine(55) in tRNA</text>
        <dbReference type="Rhea" id="RHEA:42532"/>
        <dbReference type="Rhea" id="RHEA-COMP:10101"/>
        <dbReference type="Rhea" id="RHEA-COMP:10102"/>
        <dbReference type="ChEBI" id="CHEBI:65314"/>
        <dbReference type="ChEBI" id="CHEBI:65315"/>
        <dbReference type="EC" id="5.4.99.25"/>
    </reaction>
</comment>
<comment type="function">
    <text evidence="5">Responsible for synthesis of pseudouridine from uracil-55 in the psi GC loop of transfer RNAs.</text>
</comment>
<evidence type="ECO:0000256" key="4">
    <source>
        <dbReference type="ARBA" id="ARBA00023235"/>
    </source>
</evidence>
<dbReference type="Gene3D" id="3.30.2350.10">
    <property type="entry name" value="Pseudouridine synthase"/>
    <property type="match status" value="1"/>
</dbReference>
<dbReference type="GO" id="GO:0160148">
    <property type="term" value="F:tRNA pseudouridine(55) synthase activity"/>
    <property type="evidence" value="ECO:0007669"/>
    <property type="project" value="UniProtKB-EC"/>
</dbReference>
<dbReference type="Pfam" id="PF16198">
    <property type="entry name" value="TruB_C_2"/>
    <property type="match status" value="1"/>
</dbReference>